<name>A0ABY5BWT3_9LACO</name>
<dbReference type="RefSeq" id="WP_252794948.1">
    <property type="nucleotide sequence ID" value="NZ_CP097121.1"/>
</dbReference>
<evidence type="ECO:0000313" key="4">
    <source>
        <dbReference type="EMBL" id="USS90428.1"/>
    </source>
</evidence>
<dbReference type="SUPFAM" id="SSF52499">
    <property type="entry name" value="Isochorismatase-like hydrolases"/>
    <property type="match status" value="1"/>
</dbReference>
<evidence type="ECO:0000256" key="1">
    <source>
        <dbReference type="ARBA" id="ARBA00006336"/>
    </source>
</evidence>
<keyword evidence="2" id="KW-0378">Hydrolase</keyword>
<organism evidence="4 5">
    <name type="scientific">Fructilactobacillus carniphilus</name>
    <dbReference type="NCBI Taxonomy" id="2940297"/>
    <lineage>
        <taxon>Bacteria</taxon>
        <taxon>Bacillati</taxon>
        <taxon>Bacillota</taxon>
        <taxon>Bacilli</taxon>
        <taxon>Lactobacillales</taxon>
        <taxon>Lactobacillaceae</taxon>
        <taxon>Fructilactobacillus</taxon>
    </lineage>
</organism>
<dbReference type="Pfam" id="PF00857">
    <property type="entry name" value="Isochorismatase"/>
    <property type="match status" value="1"/>
</dbReference>
<dbReference type="Gene3D" id="3.40.50.850">
    <property type="entry name" value="Isochorismatase-like"/>
    <property type="match status" value="1"/>
</dbReference>
<comment type="similarity">
    <text evidence="1">Belongs to the isochorismatase family.</text>
</comment>
<dbReference type="PANTHER" id="PTHR43540:SF14">
    <property type="entry name" value="ISOCHORISMATASE"/>
    <property type="match status" value="1"/>
</dbReference>
<keyword evidence="5" id="KW-1185">Reference proteome</keyword>
<evidence type="ECO:0000259" key="3">
    <source>
        <dbReference type="Pfam" id="PF00857"/>
    </source>
</evidence>
<dbReference type="Proteomes" id="UP001056164">
    <property type="component" value="Chromosome"/>
</dbReference>
<dbReference type="PANTHER" id="PTHR43540">
    <property type="entry name" value="PEROXYUREIDOACRYLATE/UREIDOACRYLATE AMIDOHYDROLASE-RELATED"/>
    <property type="match status" value="1"/>
</dbReference>
<dbReference type="InterPro" id="IPR050272">
    <property type="entry name" value="Isochorismatase-like_hydrls"/>
</dbReference>
<protein>
    <submittedName>
        <fullName evidence="4">Isochorismatase family protein</fullName>
    </submittedName>
</protein>
<dbReference type="EMBL" id="CP097121">
    <property type="protein sequence ID" value="USS90428.1"/>
    <property type="molecule type" value="Genomic_DNA"/>
</dbReference>
<evidence type="ECO:0000313" key="5">
    <source>
        <dbReference type="Proteomes" id="UP001056164"/>
    </source>
</evidence>
<accession>A0ABY5BWT3</accession>
<sequence>MKQVLIVIDLQKGLKDLFQMDQVVHNVNQLIKTYQRHNLPIIFFQHVDDDLPSGSESGELIDDLICPREALYLKKTRADAFWHTPLESYLRDHQIERLQICGAQTDFCIDTTIKVAVHLDFQVQVSLNTFTTASNRGLTAKQINYHYYEIWKTSFF</sequence>
<dbReference type="InterPro" id="IPR000868">
    <property type="entry name" value="Isochorismatase-like_dom"/>
</dbReference>
<gene>
    <name evidence="4" type="ORF">M3M37_06210</name>
</gene>
<evidence type="ECO:0000256" key="2">
    <source>
        <dbReference type="ARBA" id="ARBA00022801"/>
    </source>
</evidence>
<proteinExistence type="inferred from homology"/>
<feature type="domain" description="Isochorismatase-like" evidence="3">
    <location>
        <begin position="4"/>
        <end position="126"/>
    </location>
</feature>
<reference evidence="4" key="1">
    <citation type="submission" date="2022-05" db="EMBL/GenBank/DDBJ databases">
        <authorList>
            <person name="Oliphant S.A."/>
            <person name="Watson-Haigh N.S."/>
            <person name="Sumby K.M."/>
            <person name="Gardner J.M."/>
            <person name="Jiranek V."/>
        </authorList>
    </citation>
    <scope>NUCLEOTIDE SEQUENCE</scope>
    <source>
        <strain evidence="4">KI4_A6</strain>
    </source>
</reference>
<dbReference type="InterPro" id="IPR036380">
    <property type="entry name" value="Isochorismatase-like_sf"/>
</dbReference>